<accession>A0A6J5MI71</accession>
<name>A0A6J5MI71_9CAUD</name>
<protein>
    <submittedName>
        <fullName evidence="1">Uncharacterized protein</fullName>
    </submittedName>
</protein>
<evidence type="ECO:0000313" key="1">
    <source>
        <dbReference type="EMBL" id="CAB4143359.1"/>
    </source>
</evidence>
<proteinExistence type="predicted"/>
<organism evidence="1">
    <name type="scientific">uncultured Caudovirales phage</name>
    <dbReference type="NCBI Taxonomy" id="2100421"/>
    <lineage>
        <taxon>Viruses</taxon>
        <taxon>Duplodnaviria</taxon>
        <taxon>Heunggongvirae</taxon>
        <taxon>Uroviricota</taxon>
        <taxon>Caudoviricetes</taxon>
        <taxon>Peduoviridae</taxon>
        <taxon>Maltschvirus</taxon>
        <taxon>Maltschvirus maltsch</taxon>
    </lineage>
</organism>
<reference evidence="1" key="1">
    <citation type="submission" date="2020-04" db="EMBL/GenBank/DDBJ databases">
        <authorList>
            <person name="Chiriac C."/>
            <person name="Salcher M."/>
            <person name="Ghai R."/>
            <person name="Kavagutti S V."/>
        </authorList>
    </citation>
    <scope>NUCLEOTIDE SEQUENCE</scope>
</reference>
<sequence length="210" mass="25416">MKNKIAFIYNPYIYFESYKNVLNNLRKHYPNSDVFIYFDSFRNDIQKYSDIAYEHNCIFNIRQEKLFYINREDPIEINRSKITEWLNRVKSMCEKTDADWILQLEDDVIIKRKIKYFPSTDVGTNREYFRPGGGSIFKREIFLESIKKTNILDIMQNVRDSNWAGDLLLEHIFRNNNVQYEKWNELAEPGYYDYTDHAVFHGYKELHKLG</sequence>
<gene>
    <name evidence="1" type="ORF">UFOVP449_168</name>
</gene>
<dbReference type="EMBL" id="LR796420">
    <property type="protein sequence ID" value="CAB4143359.1"/>
    <property type="molecule type" value="Genomic_DNA"/>
</dbReference>